<evidence type="ECO:0000256" key="1">
    <source>
        <dbReference type="ARBA" id="ARBA00022860"/>
    </source>
</evidence>
<dbReference type="OrthoDB" id="906240at2759"/>
<proteinExistence type="inferred from homology"/>
<organism evidence="4 5">
    <name type="scientific">Phtheirospermum japonicum</name>
    <dbReference type="NCBI Taxonomy" id="374723"/>
    <lineage>
        <taxon>Eukaryota</taxon>
        <taxon>Viridiplantae</taxon>
        <taxon>Streptophyta</taxon>
        <taxon>Embryophyta</taxon>
        <taxon>Tracheophyta</taxon>
        <taxon>Spermatophyta</taxon>
        <taxon>Magnoliopsida</taxon>
        <taxon>eudicotyledons</taxon>
        <taxon>Gunneridae</taxon>
        <taxon>Pentapetalae</taxon>
        <taxon>asterids</taxon>
        <taxon>lamiids</taxon>
        <taxon>Lamiales</taxon>
        <taxon>Orobanchaceae</taxon>
        <taxon>Orobanchaceae incertae sedis</taxon>
        <taxon>Phtheirospermum</taxon>
    </lineage>
</organism>
<evidence type="ECO:0000256" key="2">
    <source>
        <dbReference type="ARBA" id="ARBA00024341"/>
    </source>
</evidence>
<comment type="similarity">
    <text evidence="2">Belongs to the IQD family.</text>
</comment>
<dbReference type="Proteomes" id="UP000653305">
    <property type="component" value="Unassembled WGS sequence"/>
</dbReference>
<keyword evidence="1" id="KW-0112">Calmodulin-binding</keyword>
<accession>A0A830DBE2</accession>
<feature type="region of interest" description="Disordered" evidence="3">
    <location>
        <begin position="1"/>
        <end position="29"/>
    </location>
</feature>
<comment type="caution">
    <text evidence="4">The sequence shown here is derived from an EMBL/GenBank/DDBJ whole genome shotgun (WGS) entry which is preliminary data.</text>
</comment>
<sequence>QTRRDDKNEPTASPSRESIGTSIEVQTGNSSDIFSIKEEGFDARHTMRHRNKAQVLKIQEDWDDSTVSSVISKMRMQNRLEAATRRERALAYAFSQQLRICSKSKQMIAKGDETNKTGWSWLERWMAARQPEMSPKESCGSNEICSLVVEVSKKRNVPRTAKTSTRPYRVHQR</sequence>
<dbReference type="AlphaFoldDB" id="A0A830DBE2"/>
<dbReference type="PANTHER" id="PTHR32295:SF15">
    <property type="entry name" value="PROTEIN IQ-DOMAIN 33"/>
    <property type="match status" value="1"/>
</dbReference>
<reference evidence="4" key="1">
    <citation type="submission" date="2020-07" db="EMBL/GenBank/DDBJ databases">
        <title>Ethylene signaling mediates host invasion by parasitic plants.</title>
        <authorList>
            <person name="Yoshida S."/>
        </authorList>
    </citation>
    <scope>NUCLEOTIDE SEQUENCE</scope>
    <source>
        <strain evidence="4">Okayama</strain>
    </source>
</reference>
<evidence type="ECO:0000313" key="5">
    <source>
        <dbReference type="Proteomes" id="UP000653305"/>
    </source>
</evidence>
<feature type="compositionally biased region" description="Polar residues" evidence="3">
    <location>
        <begin position="10"/>
        <end position="29"/>
    </location>
</feature>
<dbReference type="GO" id="GO:0005516">
    <property type="term" value="F:calmodulin binding"/>
    <property type="evidence" value="ECO:0007669"/>
    <property type="project" value="UniProtKB-KW"/>
</dbReference>
<protein>
    <recommendedName>
        <fullName evidence="6">Protein IQ-DOMAIN 1</fullName>
    </recommendedName>
</protein>
<gene>
    <name evidence="4" type="ORF">PHJA_002582500</name>
</gene>
<keyword evidence="5" id="KW-1185">Reference proteome</keyword>
<name>A0A830DBE2_9LAMI</name>
<evidence type="ECO:0000256" key="3">
    <source>
        <dbReference type="SAM" id="MobiDB-lite"/>
    </source>
</evidence>
<feature type="non-terminal residue" evidence="4">
    <location>
        <position position="173"/>
    </location>
</feature>
<evidence type="ECO:0008006" key="6">
    <source>
        <dbReference type="Google" id="ProtNLM"/>
    </source>
</evidence>
<dbReference type="PANTHER" id="PTHR32295">
    <property type="entry name" value="IQ-DOMAIN 5-RELATED"/>
    <property type="match status" value="1"/>
</dbReference>
<dbReference type="EMBL" id="BMAC01000939">
    <property type="protein sequence ID" value="GFQ04386.1"/>
    <property type="molecule type" value="Genomic_DNA"/>
</dbReference>
<evidence type="ECO:0000313" key="4">
    <source>
        <dbReference type="EMBL" id="GFQ04386.1"/>
    </source>
</evidence>